<name>A0AAW1PCS0_9CHLO</name>
<dbReference type="PRINTS" id="PR00750">
    <property type="entry name" value="BETAAMYLASE"/>
</dbReference>
<dbReference type="InterPro" id="IPR001554">
    <property type="entry name" value="Glyco_hydro_14"/>
</dbReference>
<comment type="caution">
    <text evidence="7">The sequence shown here is derived from an EMBL/GenBank/DDBJ whole genome shotgun (WGS) entry which is preliminary data.</text>
</comment>
<feature type="binding site" evidence="5">
    <location>
        <position position="104"/>
    </location>
    <ligand>
        <name>substrate</name>
    </ligand>
</feature>
<dbReference type="GO" id="GO:0000272">
    <property type="term" value="P:polysaccharide catabolic process"/>
    <property type="evidence" value="ECO:0007669"/>
    <property type="project" value="UniProtKB-KW"/>
</dbReference>
<dbReference type="EC" id="3.2.1.2" evidence="6"/>
<feature type="binding site" evidence="5">
    <location>
        <begin position="462"/>
        <end position="463"/>
    </location>
    <ligand>
        <name>substrate</name>
    </ligand>
</feature>
<dbReference type="EMBL" id="JALJOR010000012">
    <property type="protein sequence ID" value="KAK9807693.1"/>
    <property type="molecule type" value="Genomic_DNA"/>
</dbReference>
<keyword evidence="6" id="KW-0326">Glycosidase</keyword>
<feature type="binding site" evidence="5">
    <location>
        <position position="381"/>
    </location>
    <ligand>
        <name>substrate</name>
    </ligand>
</feature>
<dbReference type="PANTHER" id="PTHR31352:SF40">
    <property type="entry name" value="BETA-AMYLASE 6"/>
    <property type="match status" value="1"/>
</dbReference>
<feature type="active site" description="Proton acceptor" evidence="4">
    <location>
        <position position="461"/>
    </location>
</feature>
<evidence type="ECO:0000256" key="1">
    <source>
        <dbReference type="ARBA" id="ARBA00005652"/>
    </source>
</evidence>
<evidence type="ECO:0000256" key="2">
    <source>
        <dbReference type="ARBA" id="ARBA00023277"/>
    </source>
</evidence>
<evidence type="ECO:0000256" key="6">
    <source>
        <dbReference type="RuleBase" id="RU000509"/>
    </source>
</evidence>
<reference evidence="7 8" key="1">
    <citation type="journal article" date="2024" name="Nat. Commun.">
        <title>Phylogenomics reveals the evolutionary origins of lichenization in chlorophyte algae.</title>
        <authorList>
            <person name="Puginier C."/>
            <person name="Libourel C."/>
            <person name="Otte J."/>
            <person name="Skaloud P."/>
            <person name="Haon M."/>
            <person name="Grisel S."/>
            <person name="Petersen M."/>
            <person name="Berrin J.G."/>
            <person name="Delaux P.M."/>
            <person name="Dal Grande F."/>
            <person name="Keller J."/>
        </authorList>
    </citation>
    <scope>NUCLEOTIDE SEQUENCE [LARGE SCALE GENOMIC DNA]</scope>
    <source>
        <strain evidence="7 8">SAG 2043</strain>
    </source>
</reference>
<comment type="similarity">
    <text evidence="1 6">Belongs to the glycosyl hydrolase 14 family.</text>
</comment>
<evidence type="ECO:0000256" key="3">
    <source>
        <dbReference type="ARBA" id="ARBA00023326"/>
    </source>
</evidence>
<comment type="catalytic activity">
    <reaction evidence="6">
        <text>Hydrolysis of (1-&gt;4)-alpha-D-glucosidic linkages in polysaccharides so as to remove successive maltose units from the non-reducing ends of the chains.</text>
        <dbReference type="EC" id="3.2.1.2"/>
    </reaction>
</comment>
<dbReference type="GO" id="GO:0016161">
    <property type="term" value="F:beta-amylase activity"/>
    <property type="evidence" value="ECO:0007669"/>
    <property type="project" value="UniProtKB-EC"/>
</dbReference>
<feature type="binding site" evidence="5">
    <location>
        <position position="152"/>
    </location>
    <ligand>
        <name>substrate</name>
    </ligand>
</feature>
<dbReference type="PANTHER" id="PTHR31352">
    <property type="entry name" value="BETA-AMYLASE 1, CHLOROPLASTIC"/>
    <property type="match status" value="1"/>
</dbReference>
<protein>
    <recommendedName>
        <fullName evidence="6">Beta-amylase</fullName>
        <ecNumber evidence="6">3.2.1.2</ecNumber>
    </recommendedName>
</protein>
<keyword evidence="3 6" id="KW-0624">Polysaccharide degradation</keyword>
<dbReference type="Proteomes" id="UP001489004">
    <property type="component" value="Unassembled WGS sequence"/>
</dbReference>
<dbReference type="Pfam" id="PF01373">
    <property type="entry name" value="Glyco_hydro_14"/>
    <property type="match status" value="1"/>
</dbReference>
<feature type="binding site" evidence="5">
    <location>
        <position position="423"/>
    </location>
    <ligand>
        <name>substrate</name>
    </ligand>
</feature>
<feature type="active site" description="Proton donor" evidence="4">
    <location>
        <position position="240"/>
    </location>
</feature>
<accession>A0AAW1PCS0</accession>
<proteinExistence type="inferred from homology"/>
<evidence type="ECO:0000256" key="5">
    <source>
        <dbReference type="PIRSR" id="PIRSR601554-2"/>
    </source>
</evidence>
<evidence type="ECO:0000256" key="4">
    <source>
        <dbReference type="PIRSR" id="PIRSR601554-1"/>
    </source>
</evidence>
<evidence type="ECO:0000313" key="8">
    <source>
        <dbReference type="Proteomes" id="UP001489004"/>
    </source>
</evidence>
<keyword evidence="6" id="KW-0378">Hydrolase</keyword>
<keyword evidence="8" id="KW-1185">Reference proteome</keyword>
<dbReference type="AlphaFoldDB" id="A0AAW1PCS0"/>
<evidence type="ECO:0000313" key="7">
    <source>
        <dbReference type="EMBL" id="KAK9807693.1"/>
    </source>
</evidence>
<dbReference type="InterPro" id="IPR017853">
    <property type="entry name" value="GH"/>
</dbReference>
<dbReference type="SUPFAM" id="SSF51445">
    <property type="entry name" value="(Trans)glycosidases"/>
    <property type="match status" value="1"/>
</dbReference>
<feature type="binding site" evidence="5">
    <location>
        <position position="144"/>
    </location>
    <ligand>
        <name>substrate</name>
    </ligand>
</feature>
<keyword evidence="2 6" id="KW-0119">Carbohydrate metabolism</keyword>
<feature type="binding site" evidence="5">
    <location>
        <position position="491"/>
    </location>
    <ligand>
        <name>substrate</name>
    </ligand>
</feature>
<organism evidence="7 8">
    <name type="scientific">[Myrmecia] bisecta</name>
    <dbReference type="NCBI Taxonomy" id="41462"/>
    <lineage>
        <taxon>Eukaryota</taxon>
        <taxon>Viridiplantae</taxon>
        <taxon>Chlorophyta</taxon>
        <taxon>core chlorophytes</taxon>
        <taxon>Trebouxiophyceae</taxon>
        <taxon>Trebouxiales</taxon>
        <taxon>Trebouxiaceae</taxon>
        <taxon>Myrmecia</taxon>
    </lineage>
</organism>
<sequence>MPSQKRSAGPVNAVGAATLDRRWSFTEMQNIKKKRVNPPEELKGPPAPAPTQIFVMLPMDTIAVGELREGQEVSFINSPALNASMLDKRFSVLKKAGAEGVMLDVWWGICERHGPQQYDFSAYMELFKKARKHGLKVQAVMSFHAGGGNVGDGSCDIPLPPWVLQAGEQLEDEIFYTDKKGGRDHECLSLGCDREPVLDGRTPLQTYADFVQAFAQACVDADCWGNVVTEICLGTGPCGELRYPAYQEKGNKWSYFGEKLGGDGALQIQRGIPGIGEFQCYDKYMLADLEKAAHAAGDAEWVNPPREGAGSYDFAPWETEFFALSNGAGWETPYGQFFLDWYSGKLVQHLADMADAVLPVVQGASSGGPEVEVAIKVAGIHWWYKSRSHAAEMTAGYFNYWGHDGYEPIIQVLQEKGVGLSFTCIEMSDTENPDLRHCSPEGLVQQIIGTSEKYGIQLLAENALEGGIYNQDSLDRMTANAKHFQRITLLRMSPGMFEPDAQESEGIRVREPLHGFLTKFKKAAAAQNGAH</sequence>
<dbReference type="Gene3D" id="3.20.20.80">
    <property type="entry name" value="Glycosidases"/>
    <property type="match status" value="1"/>
</dbReference>
<feature type="binding site" evidence="5">
    <location>
        <position position="376"/>
    </location>
    <ligand>
        <name>substrate</name>
    </ligand>
</feature>
<gene>
    <name evidence="7" type="ORF">WJX72_006224</name>
</gene>